<evidence type="ECO:0000313" key="1">
    <source>
        <dbReference type="EMBL" id="SDQ83857.1"/>
    </source>
</evidence>
<proteinExistence type="predicted"/>
<accession>A0ABY0THE9</accession>
<evidence type="ECO:0000313" key="2">
    <source>
        <dbReference type="Proteomes" id="UP000183471"/>
    </source>
</evidence>
<dbReference type="RefSeq" id="WP_074632969.1">
    <property type="nucleotide sequence ID" value="NZ_FNKY01000001.1"/>
</dbReference>
<name>A0ABY0THE9_9PROT</name>
<dbReference type="EMBL" id="FNKY01000001">
    <property type="protein sequence ID" value="SDQ83857.1"/>
    <property type="molecule type" value="Genomic_DNA"/>
</dbReference>
<protein>
    <submittedName>
        <fullName evidence="1">Uncharacterized protein</fullName>
    </submittedName>
</protein>
<reference evidence="1 2" key="1">
    <citation type="submission" date="2016-10" db="EMBL/GenBank/DDBJ databases">
        <authorList>
            <person name="Varghese N."/>
            <person name="Submissions S."/>
        </authorList>
    </citation>
    <scope>NUCLEOTIDE SEQUENCE [LARGE SCALE GENOMIC DNA]</scope>
    <source>
        <strain evidence="1 2">Nl1</strain>
    </source>
</reference>
<dbReference type="Proteomes" id="UP000183471">
    <property type="component" value="Unassembled WGS sequence"/>
</dbReference>
<sequence length="130" mass="14101">MEGFTQANLFELSRGAIHVTYSTTSILGGPIFNYRDNHMSRSFRGEEVRIQETEVGQLITVTLETIPDLRTVTFSLILPIVTVIPQSTGTRIGAPGITTTAPTTIAGPPPGPQQLYSIVRLRGTAQFIVS</sequence>
<gene>
    <name evidence="1" type="ORF">SAMN05216402_2496</name>
</gene>
<keyword evidence="2" id="KW-1185">Reference proteome</keyword>
<comment type="caution">
    <text evidence="1">The sequence shown here is derived from an EMBL/GenBank/DDBJ whole genome shotgun (WGS) entry which is preliminary data.</text>
</comment>
<organism evidence="1 2">
    <name type="scientific">Nitrosospira multiformis</name>
    <dbReference type="NCBI Taxonomy" id="1231"/>
    <lineage>
        <taxon>Bacteria</taxon>
        <taxon>Pseudomonadati</taxon>
        <taxon>Pseudomonadota</taxon>
        <taxon>Betaproteobacteria</taxon>
        <taxon>Nitrosomonadales</taxon>
        <taxon>Nitrosomonadaceae</taxon>
        <taxon>Nitrosospira</taxon>
    </lineage>
</organism>